<feature type="region of interest" description="Disordered" evidence="1">
    <location>
        <begin position="24"/>
        <end position="49"/>
    </location>
</feature>
<name>A1C521_ASPCL</name>
<dbReference type="VEuPathDB" id="FungiDB:ACLA_002000"/>
<protein>
    <submittedName>
        <fullName evidence="2">Uncharacterized protein</fullName>
    </submittedName>
</protein>
<dbReference type="HOGENOM" id="CLU_016617_0_0_1"/>
<feature type="compositionally biased region" description="Polar residues" evidence="1">
    <location>
        <begin position="81"/>
        <end position="91"/>
    </location>
</feature>
<evidence type="ECO:0000313" key="3">
    <source>
        <dbReference type="Proteomes" id="UP000006701"/>
    </source>
</evidence>
<sequence>MARNINSELTQMKRHSEILRNLADDLDLSAGEKRPTTPTPANRERTDDEMEAGEALLLLYRDYVERHGEQKQHRNPHRQAQGKNHGQTMNGDQRPRQNKSVAQTGGRPQASQFIPQQNPDAGTAAMPVYPIRNANGLPYMHPGARHTPVALTGQEALQAYLIRQQILAGVAPENLIMMRGPQQHRQQLPAPPLLQITNQGVFAPAIPPAAFNGVFHPYPVMAFQPNAPGAPGLAGVTGPQVRFAVPSAPIQGVAAQNASVQYVAGGGSAPVHQCGFSHNRSMMPQAIAQTRLRLLQNGNPPAAAGIAELSTNLPSQNRATVPAGTWANGVQALVTSQTPTRRLIEGNANVPGTEQKQKAGLTRAKIPGSRFQPRETLRIKAESSAATDATTKQANLTGIRRAAIGQNSKRRRVPQSKPAPQPGNERLRLSSSSGSDIRPVSLNSADADRSLMSNVQQKRNRGKSGDRHHFSILKSLVGHPASAFMIIDCLEVQDVINLHLTFKRFFYLVQNNLAIIIMRKAAQNAFEAMRIFPFACYYKLCDEALAPPGLRLDNGKYLVPSFRWLQMILYRDMVINDIMNLMIDLGWDLPEPCELVLKKLWFLMDIPDNRRRLWTIQNRSLWPDTDLFLAAYFISQLDLLFMSHHAKKKNGCMRRLLMAQPGLTLLWEVLKGTALNTHYETLKAYVRWQFKPEECQTGQWLFGVPPNEIGSLQWEGYGRKARTVKFKRPDHLILKEIENRKLGVQSMYVDIILCEKIEPSHETCTWPDEIMKEAGNSPWLQTVTLQW</sequence>
<organism evidence="2 3">
    <name type="scientific">Aspergillus clavatus (strain ATCC 1007 / CBS 513.65 / DSM 816 / NCTC 3887 / NRRL 1 / QM 1276 / 107)</name>
    <dbReference type="NCBI Taxonomy" id="344612"/>
    <lineage>
        <taxon>Eukaryota</taxon>
        <taxon>Fungi</taxon>
        <taxon>Dikarya</taxon>
        <taxon>Ascomycota</taxon>
        <taxon>Pezizomycotina</taxon>
        <taxon>Eurotiomycetes</taxon>
        <taxon>Eurotiomycetidae</taxon>
        <taxon>Eurotiales</taxon>
        <taxon>Aspergillaceae</taxon>
        <taxon>Aspergillus</taxon>
        <taxon>Aspergillus subgen. Fumigati</taxon>
    </lineage>
</organism>
<proteinExistence type="predicted"/>
<dbReference type="GeneID" id="4708654"/>
<dbReference type="Proteomes" id="UP000006701">
    <property type="component" value="Unassembled WGS sequence"/>
</dbReference>
<feature type="region of interest" description="Disordered" evidence="1">
    <location>
        <begin position="67"/>
        <end position="126"/>
    </location>
</feature>
<feature type="region of interest" description="Disordered" evidence="1">
    <location>
        <begin position="345"/>
        <end position="443"/>
    </location>
</feature>
<gene>
    <name evidence="2" type="ORF">ACLA_002000</name>
</gene>
<dbReference type="RefSeq" id="XP_001276215.1">
    <property type="nucleotide sequence ID" value="XM_001276214.1"/>
</dbReference>
<feature type="compositionally biased region" description="Polar residues" evidence="1">
    <location>
        <begin position="384"/>
        <end position="396"/>
    </location>
</feature>
<dbReference type="OMA" id="GALQYEG"/>
<evidence type="ECO:0000256" key="1">
    <source>
        <dbReference type="SAM" id="MobiDB-lite"/>
    </source>
</evidence>
<feature type="compositionally biased region" description="Polar residues" evidence="1">
    <location>
        <begin position="109"/>
        <end position="120"/>
    </location>
</feature>
<evidence type="ECO:0000313" key="2">
    <source>
        <dbReference type="EMBL" id="EAW14789.1"/>
    </source>
</evidence>
<dbReference type="EMBL" id="DS027004">
    <property type="protein sequence ID" value="EAW14789.1"/>
    <property type="molecule type" value="Genomic_DNA"/>
</dbReference>
<keyword evidence="3" id="KW-1185">Reference proteome</keyword>
<dbReference type="KEGG" id="act:ACLA_002000"/>
<feature type="compositionally biased region" description="Basic and acidic residues" evidence="1">
    <location>
        <begin position="372"/>
        <end position="381"/>
    </location>
</feature>
<dbReference type="OrthoDB" id="4966at2759"/>
<dbReference type="eggNOG" id="ENOG502SPGI">
    <property type="taxonomic scope" value="Eukaryota"/>
</dbReference>
<reference evidence="2 3" key="1">
    <citation type="journal article" date="2008" name="PLoS Genet.">
        <title>Genomic islands in the pathogenic filamentous fungus Aspergillus fumigatus.</title>
        <authorList>
            <person name="Fedorova N.D."/>
            <person name="Khaldi N."/>
            <person name="Joardar V.S."/>
            <person name="Maiti R."/>
            <person name="Amedeo P."/>
            <person name="Anderson M.J."/>
            <person name="Crabtree J."/>
            <person name="Silva J.C."/>
            <person name="Badger J.H."/>
            <person name="Albarraq A."/>
            <person name="Angiuoli S."/>
            <person name="Bussey H."/>
            <person name="Bowyer P."/>
            <person name="Cotty P.J."/>
            <person name="Dyer P.S."/>
            <person name="Egan A."/>
            <person name="Galens K."/>
            <person name="Fraser-Liggett C.M."/>
            <person name="Haas B.J."/>
            <person name="Inman J.M."/>
            <person name="Kent R."/>
            <person name="Lemieux S."/>
            <person name="Malavazi I."/>
            <person name="Orvis J."/>
            <person name="Roemer T."/>
            <person name="Ronning C.M."/>
            <person name="Sundaram J.P."/>
            <person name="Sutton G."/>
            <person name="Turner G."/>
            <person name="Venter J.C."/>
            <person name="White O.R."/>
            <person name="Whitty B.R."/>
            <person name="Youngman P."/>
            <person name="Wolfe K.H."/>
            <person name="Goldman G.H."/>
            <person name="Wortman J.R."/>
            <person name="Jiang B."/>
            <person name="Denning D.W."/>
            <person name="Nierman W.C."/>
        </authorList>
    </citation>
    <scope>NUCLEOTIDE SEQUENCE [LARGE SCALE GENOMIC DNA]</scope>
    <source>
        <strain evidence="3">ATCC 1007 / CBS 513.65 / DSM 816 / NCTC 3887 / NRRL 1</strain>
    </source>
</reference>
<accession>A1C521</accession>
<dbReference type="AlphaFoldDB" id="A1C521"/>